<dbReference type="Pfam" id="PF12867">
    <property type="entry name" value="DinB_2"/>
    <property type="match status" value="1"/>
</dbReference>
<reference evidence="2 3" key="1">
    <citation type="submission" date="2018-01" db="EMBL/GenBank/DDBJ databases">
        <authorList>
            <person name="Gaut B.S."/>
            <person name="Morton B.R."/>
            <person name="Clegg M.T."/>
            <person name="Duvall M.R."/>
        </authorList>
    </citation>
    <scope>NUCLEOTIDE SEQUENCE [LARGE SCALE GENOMIC DNA]</scope>
    <source>
        <strain evidence="2 3">HR-AV</strain>
    </source>
</reference>
<accession>A0A2S5A0V8</accession>
<gene>
    <name evidence="2" type="ORF">C3K47_12120</name>
</gene>
<dbReference type="RefSeq" id="WP_103789411.1">
    <property type="nucleotide sequence ID" value="NZ_PQVF01000008.1"/>
</dbReference>
<organism evidence="2 3">
    <name type="scientific">Solitalea longa</name>
    <dbReference type="NCBI Taxonomy" id="2079460"/>
    <lineage>
        <taxon>Bacteria</taxon>
        <taxon>Pseudomonadati</taxon>
        <taxon>Bacteroidota</taxon>
        <taxon>Sphingobacteriia</taxon>
        <taxon>Sphingobacteriales</taxon>
        <taxon>Sphingobacteriaceae</taxon>
        <taxon>Solitalea</taxon>
    </lineage>
</organism>
<dbReference type="OrthoDB" id="9793216at2"/>
<name>A0A2S5A0V8_9SPHI</name>
<dbReference type="SUPFAM" id="SSF109854">
    <property type="entry name" value="DinB/YfiT-like putative metalloenzymes"/>
    <property type="match status" value="1"/>
</dbReference>
<sequence length="163" mass="19120">MKYTVQDGFPYYIELLGNTSYQQLFSSNENLTLLESLDEEKATHRYAAGKWSIKQIIGHITDHERIMTYRALRFSRNDKTLLPGYDQNLFVENSRFDELSFKQLLTDFKNVRSATNSFIDSLSEEQLSLKGQAWKYELTVEEFLQATAGHEVHHINIIKERYV</sequence>
<comment type="caution">
    <text evidence="2">The sequence shown here is derived from an EMBL/GenBank/DDBJ whole genome shotgun (WGS) entry which is preliminary data.</text>
</comment>
<proteinExistence type="predicted"/>
<feature type="domain" description="DinB-like" evidence="1">
    <location>
        <begin position="30"/>
        <end position="158"/>
    </location>
</feature>
<dbReference type="Gene3D" id="1.20.120.450">
    <property type="entry name" value="dinb family like domain"/>
    <property type="match status" value="1"/>
</dbReference>
<protein>
    <submittedName>
        <fullName evidence="2">DinB family protein</fullName>
    </submittedName>
</protein>
<dbReference type="Proteomes" id="UP000236893">
    <property type="component" value="Unassembled WGS sequence"/>
</dbReference>
<keyword evidence="3" id="KW-1185">Reference proteome</keyword>
<dbReference type="InterPro" id="IPR034660">
    <property type="entry name" value="DinB/YfiT-like"/>
</dbReference>
<evidence type="ECO:0000313" key="2">
    <source>
        <dbReference type="EMBL" id="POY35949.1"/>
    </source>
</evidence>
<evidence type="ECO:0000313" key="3">
    <source>
        <dbReference type="Proteomes" id="UP000236893"/>
    </source>
</evidence>
<dbReference type="AlphaFoldDB" id="A0A2S5A0V8"/>
<dbReference type="InterPro" id="IPR024775">
    <property type="entry name" value="DinB-like"/>
</dbReference>
<dbReference type="EMBL" id="PQVF01000008">
    <property type="protein sequence ID" value="POY35949.1"/>
    <property type="molecule type" value="Genomic_DNA"/>
</dbReference>
<evidence type="ECO:0000259" key="1">
    <source>
        <dbReference type="Pfam" id="PF12867"/>
    </source>
</evidence>